<keyword evidence="7" id="KW-0663">Pyridoxal phosphate</keyword>
<dbReference type="OrthoDB" id="9815602at2"/>
<reference evidence="14 15" key="1">
    <citation type="submission" date="2018-05" db="EMBL/GenBank/DDBJ databases">
        <title>Genomic Encyclopedia of Type Strains, Phase IV (KMG-IV): sequencing the most valuable type-strain genomes for metagenomic binning, comparative biology and taxonomic classification.</title>
        <authorList>
            <person name="Goeker M."/>
        </authorList>
    </citation>
    <scope>NUCLEOTIDE SEQUENCE [LARGE SCALE GENOMIC DNA]</scope>
    <source>
        <strain evidence="14 15">DSM 6462</strain>
    </source>
</reference>
<keyword evidence="9" id="KW-0408">Iron</keyword>
<dbReference type="Gene3D" id="3.40.190.10">
    <property type="entry name" value="Periplasmic binding protein-like II"/>
    <property type="match status" value="2"/>
</dbReference>
<dbReference type="GO" id="GO:0046872">
    <property type="term" value="F:metal ion binding"/>
    <property type="evidence" value="ECO:0007669"/>
    <property type="project" value="UniProtKB-KW"/>
</dbReference>
<gene>
    <name evidence="14" type="ORF">C7450_11337</name>
</gene>
<evidence type="ECO:0000259" key="13">
    <source>
        <dbReference type="Pfam" id="PF09084"/>
    </source>
</evidence>
<keyword evidence="12" id="KW-0732">Signal</keyword>
<feature type="signal peptide" evidence="12">
    <location>
        <begin position="1"/>
        <end position="29"/>
    </location>
</feature>
<evidence type="ECO:0000256" key="10">
    <source>
        <dbReference type="ARBA" id="ARBA00033171"/>
    </source>
</evidence>
<comment type="caution">
    <text evidence="14">The sequence shown here is derived from an EMBL/GenBank/DDBJ whole genome shotgun (WGS) entry which is preliminary data.</text>
</comment>
<keyword evidence="6" id="KW-0479">Metal-binding</keyword>
<dbReference type="SUPFAM" id="SSF53850">
    <property type="entry name" value="Periplasmic binding protein-like II"/>
    <property type="match status" value="1"/>
</dbReference>
<keyword evidence="5" id="KW-0808">Transferase</keyword>
<comment type="subunit">
    <text evidence="4">Homodimer.</text>
</comment>
<evidence type="ECO:0000256" key="2">
    <source>
        <dbReference type="ARBA" id="ARBA00004948"/>
    </source>
</evidence>
<organism evidence="14 15">
    <name type="scientific">Chelatococcus asaccharovorans</name>
    <dbReference type="NCBI Taxonomy" id="28210"/>
    <lineage>
        <taxon>Bacteria</taxon>
        <taxon>Pseudomonadati</taxon>
        <taxon>Pseudomonadota</taxon>
        <taxon>Alphaproteobacteria</taxon>
        <taxon>Hyphomicrobiales</taxon>
        <taxon>Chelatococcaceae</taxon>
        <taxon>Chelatococcus</taxon>
    </lineage>
</organism>
<evidence type="ECO:0000256" key="5">
    <source>
        <dbReference type="ARBA" id="ARBA00022679"/>
    </source>
</evidence>
<dbReference type="InterPro" id="IPR027939">
    <property type="entry name" value="NMT1/THI5"/>
</dbReference>
<evidence type="ECO:0000256" key="3">
    <source>
        <dbReference type="ARBA" id="ARBA00009406"/>
    </source>
</evidence>
<dbReference type="GO" id="GO:0009228">
    <property type="term" value="P:thiamine biosynthetic process"/>
    <property type="evidence" value="ECO:0007669"/>
    <property type="project" value="UniProtKB-KW"/>
</dbReference>
<evidence type="ECO:0000256" key="8">
    <source>
        <dbReference type="ARBA" id="ARBA00022977"/>
    </source>
</evidence>
<evidence type="ECO:0000256" key="9">
    <source>
        <dbReference type="ARBA" id="ARBA00023004"/>
    </source>
</evidence>
<dbReference type="RefSeq" id="WP_110377521.1">
    <property type="nucleotide sequence ID" value="NZ_JAHBRY010000001.1"/>
</dbReference>
<evidence type="ECO:0000256" key="4">
    <source>
        <dbReference type="ARBA" id="ARBA00011738"/>
    </source>
</evidence>
<dbReference type="PROSITE" id="PS51318">
    <property type="entry name" value="TAT"/>
    <property type="match status" value="1"/>
</dbReference>
<dbReference type="Pfam" id="PF09084">
    <property type="entry name" value="NMT1"/>
    <property type="match status" value="1"/>
</dbReference>
<evidence type="ECO:0000256" key="1">
    <source>
        <dbReference type="ARBA" id="ARBA00003469"/>
    </source>
</evidence>
<feature type="chain" id="PRO_5015982220" description="Thiamine pyrimidine synthase" evidence="12">
    <location>
        <begin position="30"/>
        <end position="344"/>
    </location>
</feature>
<comment type="similarity">
    <text evidence="3">Belongs to the NMT1/THI5 family.</text>
</comment>
<dbReference type="InterPro" id="IPR006311">
    <property type="entry name" value="TAT_signal"/>
</dbReference>
<dbReference type="InterPro" id="IPR015168">
    <property type="entry name" value="SsuA/THI5"/>
</dbReference>
<dbReference type="AlphaFoldDB" id="A0A2V3TVJ5"/>
<feature type="domain" description="SsuA/THI5-like" evidence="13">
    <location>
        <begin position="46"/>
        <end position="260"/>
    </location>
</feature>
<dbReference type="PANTHER" id="PTHR31528:SF1">
    <property type="entry name" value="4-AMINO-5-HYDROXYMETHYL-2-METHYLPYRIMIDINE PHOSPHATE SYNTHASE THI11-RELATED"/>
    <property type="match status" value="1"/>
</dbReference>
<comment type="function">
    <text evidence="1">Responsible for the formation of the pyrimidine heterocycle in the thiamine biosynthesis pathway. Catalyzes the formation of hydroxymethylpyrimidine phosphate (HMP-P) from histidine and pyridoxal phosphate (PLP). The protein uses PLP and the active site histidine to form HMP-P, generating an inactive enzyme. The enzyme can only undergo a single turnover, which suggests it is a suicide enzyme.</text>
</comment>
<comment type="catalytic activity">
    <reaction evidence="11">
        <text>N(6)-(pyridoxal phosphate)-L-lysyl-[4-amino-5-hydroxymethyl-2-methylpyrimidine phosphate synthase] + L-histidyl-[4-amino-5-hydroxymethyl-2-methylpyrimidine phosphate synthase] + 2 Fe(3+) + 4 H2O = L-lysyl-[4-amino-5-hydroxymethyl-2-methylpyrimidine phosphate synthase] + (2S)-2-amino-5-hydroxy-4-oxopentanoyl-[4-amino-5-hydroxymethyl-2-methylpyrimidine phosphate synthase] + 4-amino-2-methyl-5-(phosphooxymethyl)pyrimidine + 3-oxopropanoate + 2 Fe(2+) + 2 H(+)</text>
        <dbReference type="Rhea" id="RHEA:65756"/>
        <dbReference type="Rhea" id="RHEA-COMP:16892"/>
        <dbReference type="Rhea" id="RHEA-COMP:16893"/>
        <dbReference type="Rhea" id="RHEA-COMP:16894"/>
        <dbReference type="Rhea" id="RHEA-COMP:16895"/>
        <dbReference type="ChEBI" id="CHEBI:15377"/>
        <dbReference type="ChEBI" id="CHEBI:15378"/>
        <dbReference type="ChEBI" id="CHEBI:29033"/>
        <dbReference type="ChEBI" id="CHEBI:29034"/>
        <dbReference type="ChEBI" id="CHEBI:29969"/>
        <dbReference type="ChEBI" id="CHEBI:29979"/>
        <dbReference type="ChEBI" id="CHEBI:33190"/>
        <dbReference type="ChEBI" id="CHEBI:58354"/>
        <dbReference type="ChEBI" id="CHEBI:143915"/>
        <dbReference type="ChEBI" id="CHEBI:157692"/>
    </reaction>
    <physiologicalReaction direction="left-to-right" evidence="11">
        <dbReference type="Rhea" id="RHEA:65757"/>
    </physiologicalReaction>
</comment>
<proteinExistence type="inferred from homology"/>
<dbReference type="PANTHER" id="PTHR31528">
    <property type="entry name" value="4-AMINO-5-HYDROXYMETHYL-2-METHYLPYRIMIDINE PHOSPHATE SYNTHASE THI11-RELATED"/>
    <property type="match status" value="1"/>
</dbReference>
<evidence type="ECO:0000313" key="15">
    <source>
        <dbReference type="Proteomes" id="UP000248021"/>
    </source>
</evidence>
<evidence type="ECO:0000256" key="11">
    <source>
        <dbReference type="ARBA" id="ARBA00048179"/>
    </source>
</evidence>
<evidence type="ECO:0000256" key="12">
    <source>
        <dbReference type="SAM" id="SignalP"/>
    </source>
</evidence>
<dbReference type="Proteomes" id="UP000248021">
    <property type="component" value="Unassembled WGS sequence"/>
</dbReference>
<evidence type="ECO:0000313" key="14">
    <source>
        <dbReference type="EMBL" id="PXW53549.1"/>
    </source>
</evidence>
<comment type="pathway">
    <text evidence="2">Cofactor biosynthesis; thiamine diphosphate biosynthesis.</text>
</comment>
<name>A0A2V3TVJ5_9HYPH</name>
<evidence type="ECO:0000256" key="6">
    <source>
        <dbReference type="ARBA" id="ARBA00022723"/>
    </source>
</evidence>
<evidence type="ECO:0000256" key="7">
    <source>
        <dbReference type="ARBA" id="ARBA00022898"/>
    </source>
</evidence>
<protein>
    <recommendedName>
        <fullName evidence="10">Thiamine pyrimidine synthase</fullName>
    </recommendedName>
</protein>
<keyword evidence="15" id="KW-1185">Reference proteome</keyword>
<dbReference type="GO" id="GO:0016740">
    <property type="term" value="F:transferase activity"/>
    <property type="evidence" value="ECO:0007669"/>
    <property type="project" value="UniProtKB-KW"/>
</dbReference>
<accession>A0A2V3TVJ5</accession>
<sequence>MTNLTMSRRGFITTAIAAPLVLKAGSSSAAAPVKFSLAAPFDGSNAAFFLAQQNGWYKEAGLDCQFDTGAGSGEAVSRVGSGVYDAGIADINTMAEFNARNASAAIRNVYMVYFRSPLCVATLTKSGIAKPADLVGKTIGAAAPDGAYRLFKTYAKAVEIDPAAVKWNMVGLQLREAVLAGGDADAILGFDSTMYFGLMKAGIKPGDIRFLYYSDAGLDLYGNGIILSDKFRTQNAPAARALVEASARGWQAAAKDPKAAIAALKAHAPLINADLEEQKLLWLIKNQMTTAESRANGLGTVDAGRLAKSLEAVAAGFGLSSVPKPDEVFDPSFLPAAAVRKLPA</sequence>
<keyword evidence="8" id="KW-0784">Thiamine biosynthesis</keyword>
<dbReference type="EMBL" id="QJJK01000013">
    <property type="protein sequence ID" value="PXW53549.1"/>
    <property type="molecule type" value="Genomic_DNA"/>
</dbReference>